<sequence length="120" mass="13150">MVAGKCAWWMVDCGLQRGRLQLASKIGWQRSGRRVADCVALAFCVSNLTPLSMAPWVFLFGLTMSCVLMWGAGPETPHDTLHDTATVQSHLQSLQPELEKMAFPFQPPCGLPPVLPIARA</sequence>
<reference evidence="1 2" key="1">
    <citation type="journal article" date="2020" name="Nature">
        <title>Six reference-quality genomes reveal evolution of bat adaptations.</title>
        <authorList>
            <person name="Jebb D."/>
            <person name="Huang Z."/>
            <person name="Pippel M."/>
            <person name="Hughes G.M."/>
            <person name="Lavrichenko K."/>
            <person name="Devanna P."/>
            <person name="Winkler S."/>
            <person name="Jermiin L.S."/>
            <person name="Skirmuntt E.C."/>
            <person name="Katzourakis A."/>
            <person name="Burkitt-Gray L."/>
            <person name="Ray D.A."/>
            <person name="Sullivan K.A.M."/>
            <person name="Roscito J.G."/>
            <person name="Kirilenko B.M."/>
            <person name="Davalos L.M."/>
            <person name="Corthals A.P."/>
            <person name="Power M.L."/>
            <person name="Jones G."/>
            <person name="Ransome R.D."/>
            <person name="Dechmann D.K.N."/>
            <person name="Locatelli A.G."/>
            <person name="Puechmaille S.J."/>
            <person name="Fedrigo O."/>
            <person name="Jarvis E.D."/>
            <person name="Hiller M."/>
            <person name="Vernes S.C."/>
            <person name="Myers E.W."/>
            <person name="Teeling E.C."/>
        </authorList>
    </citation>
    <scope>NUCLEOTIDE SEQUENCE [LARGE SCALE GENOMIC DNA]</scope>
    <source>
        <strain evidence="1">MRhiFer1</strain>
        <tissue evidence="1">Lung</tissue>
    </source>
</reference>
<dbReference type="AlphaFoldDB" id="A0A7J7X5F0"/>
<name>A0A7J7X5F0_RHIFE</name>
<accession>A0A7J7X5F0</accession>
<dbReference type="Proteomes" id="UP000585614">
    <property type="component" value="Unassembled WGS sequence"/>
</dbReference>
<gene>
    <name evidence="1" type="ORF">mRhiFer1_010272</name>
</gene>
<dbReference type="EMBL" id="JACAGC010000009">
    <property type="protein sequence ID" value="KAF6344901.1"/>
    <property type="molecule type" value="Genomic_DNA"/>
</dbReference>
<evidence type="ECO:0000313" key="2">
    <source>
        <dbReference type="Proteomes" id="UP000585614"/>
    </source>
</evidence>
<organism evidence="1 2">
    <name type="scientific">Rhinolophus ferrumequinum</name>
    <name type="common">Greater horseshoe bat</name>
    <dbReference type="NCBI Taxonomy" id="59479"/>
    <lineage>
        <taxon>Eukaryota</taxon>
        <taxon>Metazoa</taxon>
        <taxon>Chordata</taxon>
        <taxon>Craniata</taxon>
        <taxon>Vertebrata</taxon>
        <taxon>Euteleostomi</taxon>
        <taxon>Mammalia</taxon>
        <taxon>Eutheria</taxon>
        <taxon>Laurasiatheria</taxon>
        <taxon>Chiroptera</taxon>
        <taxon>Yinpterochiroptera</taxon>
        <taxon>Rhinolophoidea</taxon>
        <taxon>Rhinolophidae</taxon>
        <taxon>Rhinolophinae</taxon>
        <taxon>Rhinolophus</taxon>
    </lineage>
</organism>
<evidence type="ECO:0000313" key="1">
    <source>
        <dbReference type="EMBL" id="KAF6344901.1"/>
    </source>
</evidence>
<protein>
    <submittedName>
        <fullName evidence="1">Uncharacterized protein</fullName>
    </submittedName>
</protein>
<proteinExistence type="predicted"/>
<comment type="caution">
    <text evidence="1">The sequence shown here is derived from an EMBL/GenBank/DDBJ whole genome shotgun (WGS) entry which is preliminary data.</text>
</comment>